<evidence type="ECO:0000313" key="1">
    <source>
        <dbReference type="EMBL" id="KAI0046977.1"/>
    </source>
</evidence>
<protein>
    <submittedName>
        <fullName evidence="1">PAP2-domain-containing protein</fullName>
    </submittedName>
</protein>
<name>A0ACB8RT20_9AGAM</name>
<evidence type="ECO:0000313" key="2">
    <source>
        <dbReference type="Proteomes" id="UP000814033"/>
    </source>
</evidence>
<accession>A0ACB8RT20</accession>
<sequence length="238" mass="27150">MADIQRASLDLTHVIYDASSHVSLAMALITLSPILLMAAYAVLAVFTREVTVINMWAGQFLCEAFNWGVKRLIKQERPVDSVGNGYGFPSSHSQYMAYFATFLVLHLHFRHRFVSMGSTAVDRLFRLTLHAAFISWAGVVAYSRYHLAYHSPYQVLWGVGLGVLFAVVFYLATELVPTRRPASVLGRIRLFLLSNPVSVWLRVRDGWAVWPDSGTEQQWYAWHTEWQKQTRLAEKKVL</sequence>
<organism evidence="1 2">
    <name type="scientific">Auriscalpium vulgare</name>
    <dbReference type="NCBI Taxonomy" id="40419"/>
    <lineage>
        <taxon>Eukaryota</taxon>
        <taxon>Fungi</taxon>
        <taxon>Dikarya</taxon>
        <taxon>Basidiomycota</taxon>
        <taxon>Agaricomycotina</taxon>
        <taxon>Agaricomycetes</taxon>
        <taxon>Russulales</taxon>
        <taxon>Auriscalpiaceae</taxon>
        <taxon>Auriscalpium</taxon>
    </lineage>
</organism>
<reference evidence="1" key="1">
    <citation type="submission" date="2021-02" db="EMBL/GenBank/DDBJ databases">
        <authorList>
            <consortium name="DOE Joint Genome Institute"/>
            <person name="Ahrendt S."/>
            <person name="Looney B.P."/>
            <person name="Miyauchi S."/>
            <person name="Morin E."/>
            <person name="Drula E."/>
            <person name="Courty P.E."/>
            <person name="Chicoki N."/>
            <person name="Fauchery L."/>
            <person name="Kohler A."/>
            <person name="Kuo A."/>
            <person name="Labutti K."/>
            <person name="Pangilinan J."/>
            <person name="Lipzen A."/>
            <person name="Riley R."/>
            <person name="Andreopoulos W."/>
            <person name="He G."/>
            <person name="Johnson J."/>
            <person name="Barry K.W."/>
            <person name="Grigoriev I.V."/>
            <person name="Nagy L."/>
            <person name="Hibbett D."/>
            <person name="Henrissat B."/>
            <person name="Matheny P.B."/>
            <person name="Labbe J."/>
            <person name="Martin F."/>
        </authorList>
    </citation>
    <scope>NUCLEOTIDE SEQUENCE</scope>
    <source>
        <strain evidence="1">FP105234-sp</strain>
    </source>
</reference>
<dbReference type="Proteomes" id="UP000814033">
    <property type="component" value="Unassembled WGS sequence"/>
</dbReference>
<keyword evidence="2" id="KW-1185">Reference proteome</keyword>
<reference evidence="1" key="2">
    <citation type="journal article" date="2022" name="New Phytol.">
        <title>Evolutionary transition to the ectomycorrhizal habit in the genomes of a hyperdiverse lineage of mushroom-forming fungi.</title>
        <authorList>
            <person name="Looney B."/>
            <person name="Miyauchi S."/>
            <person name="Morin E."/>
            <person name="Drula E."/>
            <person name="Courty P.E."/>
            <person name="Kohler A."/>
            <person name="Kuo A."/>
            <person name="LaButti K."/>
            <person name="Pangilinan J."/>
            <person name="Lipzen A."/>
            <person name="Riley R."/>
            <person name="Andreopoulos W."/>
            <person name="He G."/>
            <person name="Johnson J."/>
            <person name="Nolan M."/>
            <person name="Tritt A."/>
            <person name="Barry K.W."/>
            <person name="Grigoriev I.V."/>
            <person name="Nagy L.G."/>
            <person name="Hibbett D."/>
            <person name="Henrissat B."/>
            <person name="Matheny P.B."/>
            <person name="Labbe J."/>
            <person name="Martin F.M."/>
        </authorList>
    </citation>
    <scope>NUCLEOTIDE SEQUENCE</scope>
    <source>
        <strain evidence="1">FP105234-sp</strain>
    </source>
</reference>
<proteinExistence type="predicted"/>
<gene>
    <name evidence="1" type="ORF">FA95DRAFT_1559526</name>
</gene>
<comment type="caution">
    <text evidence="1">The sequence shown here is derived from an EMBL/GenBank/DDBJ whole genome shotgun (WGS) entry which is preliminary data.</text>
</comment>
<dbReference type="EMBL" id="MU275913">
    <property type="protein sequence ID" value="KAI0046977.1"/>
    <property type="molecule type" value="Genomic_DNA"/>
</dbReference>